<evidence type="ECO:0000313" key="2">
    <source>
        <dbReference type="Proteomes" id="UP000001055"/>
    </source>
</evidence>
<evidence type="ECO:0000313" key="1">
    <source>
        <dbReference type="EMBL" id="EAT84207.1"/>
    </source>
</evidence>
<sequence length="36" mass="4038">MAKNQSVDVRSDHGEREFSMRDLSPAEAVVYVVDTV</sequence>
<dbReference type="RefSeq" id="XP_001798257.1">
    <property type="nucleotide sequence ID" value="XM_001798205.1"/>
</dbReference>
<organism evidence="1 2">
    <name type="scientific">Phaeosphaeria nodorum (strain SN15 / ATCC MYA-4574 / FGSC 10173)</name>
    <name type="common">Glume blotch fungus</name>
    <name type="synonym">Parastagonospora nodorum</name>
    <dbReference type="NCBI Taxonomy" id="321614"/>
    <lineage>
        <taxon>Eukaryota</taxon>
        <taxon>Fungi</taxon>
        <taxon>Dikarya</taxon>
        <taxon>Ascomycota</taxon>
        <taxon>Pezizomycotina</taxon>
        <taxon>Dothideomycetes</taxon>
        <taxon>Pleosporomycetidae</taxon>
        <taxon>Pleosporales</taxon>
        <taxon>Pleosporineae</taxon>
        <taxon>Phaeosphaeriaceae</taxon>
        <taxon>Parastagonospora</taxon>
    </lineage>
</organism>
<reference evidence="2" key="1">
    <citation type="journal article" date="2007" name="Plant Cell">
        <title>Dothideomycete-plant interactions illuminated by genome sequencing and EST analysis of the wheat pathogen Stagonospora nodorum.</title>
        <authorList>
            <person name="Hane J.K."/>
            <person name="Lowe R.G."/>
            <person name="Solomon P.S."/>
            <person name="Tan K.C."/>
            <person name="Schoch C.L."/>
            <person name="Spatafora J.W."/>
            <person name="Crous P.W."/>
            <person name="Kodira C."/>
            <person name="Birren B.W."/>
            <person name="Galagan J.E."/>
            <person name="Torriani S.F."/>
            <person name="McDonald B.A."/>
            <person name="Oliver R.P."/>
        </authorList>
    </citation>
    <scope>NUCLEOTIDE SEQUENCE [LARGE SCALE GENOMIC DNA]</scope>
    <source>
        <strain evidence="2">SN15 / ATCC MYA-4574 / FGSC 10173</strain>
    </source>
</reference>
<accession>Q0UJY3</accession>
<dbReference type="AlphaFoldDB" id="Q0UJY3"/>
<name>Q0UJY3_PHANO</name>
<dbReference type="KEGG" id="pno:SNOG_07931"/>
<dbReference type="GeneID" id="5975155"/>
<dbReference type="Proteomes" id="UP000001055">
    <property type="component" value="Unassembled WGS sequence"/>
</dbReference>
<protein>
    <submittedName>
        <fullName evidence="1">Uncharacterized protein</fullName>
    </submittedName>
</protein>
<dbReference type="EMBL" id="CH445336">
    <property type="protein sequence ID" value="EAT84207.1"/>
    <property type="molecule type" value="Genomic_DNA"/>
</dbReference>
<gene>
    <name evidence="1" type="ORF">SNOG_07931</name>
</gene>
<proteinExistence type="predicted"/>
<dbReference type="InParanoid" id="Q0UJY3"/>